<reference evidence="2 3" key="1">
    <citation type="journal article" date="2019" name="Int. J. Syst. Evol. Microbiol.">
        <title>The Global Catalogue of Microorganisms (GCM) 10K type strain sequencing project: providing services to taxonomists for standard genome sequencing and annotation.</title>
        <authorList>
            <consortium name="The Broad Institute Genomics Platform"/>
            <consortium name="The Broad Institute Genome Sequencing Center for Infectious Disease"/>
            <person name="Wu L."/>
            <person name="Ma J."/>
        </authorList>
    </citation>
    <scope>NUCLEOTIDE SEQUENCE [LARGE SCALE GENOMIC DNA]</scope>
    <source>
        <strain evidence="2 3">CGMCC 1.12859</strain>
    </source>
</reference>
<evidence type="ECO:0000313" key="2">
    <source>
        <dbReference type="EMBL" id="MFD1568842.1"/>
    </source>
</evidence>
<keyword evidence="3" id="KW-1185">Reference proteome</keyword>
<gene>
    <name evidence="2" type="ORF">ACFSAU_15210</name>
</gene>
<dbReference type="RefSeq" id="WP_267644947.1">
    <property type="nucleotide sequence ID" value="NZ_JANHGR010000001.1"/>
</dbReference>
<sequence>MQRRAVAVAAALFLVVGALSLGLVLTAEAPELTLEDDNTFQEGDRFNFDGQTYTVTTVEASESGEGGETTYEAVIEWQTDDGTQSTTLNQHTRTTLGDEEFFAHFESGEEVTLSANTLVLNQYTFDTEQYNTHTNGLWGVTILSGIVAILLMGIGYMPSRY</sequence>
<dbReference type="AlphaFoldDB" id="A0ABD6BUP8"/>
<keyword evidence="1" id="KW-0472">Membrane</keyword>
<accession>A0ABD6BUP8</accession>
<keyword evidence="1" id="KW-1133">Transmembrane helix</keyword>
<keyword evidence="1" id="KW-0812">Transmembrane</keyword>
<evidence type="ECO:0000313" key="3">
    <source>
        <dbReference type="Proteomes" id="UP001597139"/>
    </source>
</evidence>
<organism evidence="2 3">
    <name type="scientific">Halolamina litorea</name>
    <dbReference type="NCBI Taxonomy" id="1515593"/>
    <lineage>
        <taxon>Archaea</taxon>
        <taxon>Methanobacteriati</taxon>
        <taxon>Methanobacteriota</taxon>
        <taxon>Stenosarchaea group</taxon>
        <taxon>Halobacteria</taxon>
        <taxon>Halobacteriales</taxon>
        <taxon>Haloferacaceae</taxon>
    </lineage>
</organism>
<comment type="caution">
    <text evidence="2">The sequence shown here is derived from an EMBL/GenBank/DDBJ whole genome shotgun (WGS) entry which is preliminary data.</text>
</comment>
<evidence type="ECO:0000256" key="1">
    <source>
        <dbReference type="SAM" id="Phobius"/>
    </source>
</evidence>
<name>A0ABD6BUP8_9EURY</name>
<protein>
    <submittedName>
        <fullName evidence="2">DUF3592 domain-containing protein</fullName>
    </submittedName>
</protein>
<dbReference type="Proteomes" id="UP001597139">
    <property type="component" value="Unassembled WGS sequence"/>
</dbReference>
<dbReference type="EMBL" id="JBHUCZ010000022">
    <property type="protein sequence ID" value="MFD1568842.1"/>
    <property type="molecule type" value="Genomic_DNA"/>
</dbReference>
<proteinExistence type="predicted"/>
<feature type="transmembrane region" description="Helical" evidence="1">
    <location>
        <begin position="136"/>
        <end position="157"/>
    </location>
</feature>